<accession>D9WKI5</accession>
<gene>
    <name evidence="3" type="ORF">SSOG_07389</name>
</gene>
<keyword evidence="4" id="KW-1185">Reference proteome</keyword>
<dbReference type="GO" id="GO:0051920">
    <property type="term" value="F:peroxiredoxin activity"/>
    <property type="evidence" value="ECO:0007669"/>
    <property type="project" value="InterPro"/>
</dbReference>
<dbReference type="SUPFAM" id="SSF69118">
    <property type="entry name" value="AhpD-like"/>
    <property type="match status" value="1"/>
</dbReference>
<dbReference type="InterPro" id="IPR029032">
    <property type="entry name" value="AhpD-like"/>
</dbReference>
<evidence type="ECO:0000313" key="3">
    <source>
        <dbReference type="EMBL" id="EFL27675.1"/>
    </source>
</evidence>
<dbReference type="Gene3D" id="1.20.1290.10">
    <property type="entry name" value="AhpD-like"/>
    <property type="match status" value="1"/>
</dbReference>
<evidence type="ECO:0000256" key="1">
    <source>
        <dbReference type="SAM" id="MobiDB-lite"/>
    </source>
</evidence>
<proteinExistence type="predicted"/>
<dbReference type="STRING" id="457427.SSOG_07389"/>
<dbReference type="PANTHER" id="PTHR33930">
    <property type="entry name" value="ALKYL HYDROPEROXIDE REDUCTASE AHPD"/>
    <property type="match status" value="1"/>
</dbReference>
<dbReference type="Pfam" id="PF02627">
    <property type="entry name" value="CMD"/>
    <property type="match status" value="1"/>
</dbReference>
<dbReference type="InterPro" id="IPR003779">
    <property type="entry name" value="CMD-like"/>
</dbReference>
<name>D9WKI5_9ACTN</name>
<feature type="region of interest" description="Disordered" evidence="1">
    <location>
        <begin position="68"/>
        <end position="88"/>
    </location>
</feature>
<evidence type="ECO:0000313" key="4">
    <source>
        <dbReference type="Proteomes" id="UP000003963"/>
    </source>
</evidence>
<dbReference type="PANTHER" id="PTHR33930:SF2">
    <property type="entry name" value="BLR3452 PROTEIN"/>
    <property type="match status" value="1"/>
</dbReference>
<dbReference type="EMBL" id="GG657754">
    <property type="protein sequence ID" value="EFL27675.1"/>
    <property type="molecule type" value="Genomic_DNA"/>
</dbReference>
<dbReference type="HOGENOM" id="CLU_1250046_0_0_11"/>
<feature type="region of interest" description="Disordered" evidence="1">
    <location>
        <begin position="1"/>
        <end position="20"/>
    </location>
</feature>
<dbReference type="AlphaFoldDB" id="D9WKI5"/>
<protein>
    <submittedName>
        <fullName evidence="3">Carboxymuconolactone decarboxylase</fullName>
    </submittedName>
</protein>
<evidence type="ECO:0000259" key="2">
    <source>
        <dbReference type="Pfam" id="PF02627"/>
    </source>
</evidence>
<reference evidence="3 4" key="1">
    <citation type="submission" date="2009-02" db="EMBL/GenBank/DDBJ databases">
        <title>Annotation of Streptomyces hygroscopicus strain ATCC 53653.</title>
        <authorList>
            <consortium name="The Broad Institute Genome Sequencing Platform"/>
            <consortium name="Broad Institute Microbial Sequencing Center"/>
            <person name="Fischbach M."/>
            <person name="Godfrey P."/>
            <person name="Ward D."/>
            <person name="Young S."/>
            <person name="Zeng Q."/>
            <person name="Koehrsen M."/>
            <person name="Alvarado L."/>
            <person name="Berlin A.M."/>
            <person name="Bochicchio J."/>
            <person name="Borenstein D."/>
            <person name="Chapman S.B."/>
            <person name="Chen Z."/>
            <person name="Engels R."/>
            <person name="Freedman E."/>
            <person name="Gellesch M."/>
            <person name="Goldberg J."/>
            <person name="Griggs A."/>
            <person name="Gujja S."/>
            <person name="Heilman E.R."/>
            <person name="Heiman D.I."/>
            <person name="Hepburn T.A."/>
            <person name="Howarth C."/>
            <person name="Jen D."/>
            <person name="Larson L."/>
            <person name="Lewis B."/>
            <person name="Mehta T."/>
            <person name="Park D."/>
            <person name="Pearson M."/>
            <person name="Richards J."/>
            <person name="Roberts A."/>
            <person name="Saif S."/>
            <person name="Shea T.D."/>
            <person name="Shenoy N."/>
            <person name="Sisk P."/>
            <person name="Stolte C."/>
            <person name="Sykes S.N."/>
            <person name="Thomson T."/>
            <person name="Walk T."/>
            <person name="White J."/>
            <person name="Yandava C."/>
            <person name="Straight P."/>
            <person name="Clardy J."/>
            <person name="Hung D."/>
            <person name="Kolter R."/>
            <person name="Mekalanos J."/>
            <person name="Walker S."/>
            <person name="Walsh C.T."/>
            <person name="Wieland-Brown L.C."/>
            <person name="Haas B."/>
            <person name="Nusbaum C."/>
            <person name="Birren B."/>
        </authorList>
    </citation>
    <scope>NUCLEOTIDE SEQUENCE [LARGE SCALE GENOMIC DNA]</scope>
    <source>
        <strain evidence="3 4">ATCC 53653</strain>
    </source>
</reference>
<sequence>MSSCTPLVDARNGWRPPCAPPPSPFPARYVTSRFAPIPDFSALHSRSMGTQAFATPAAATTVTFATETGRSPMTGSTPDAEGAVPTTEQQHEIDHYLQTYREMAGFVPPRIQARFDSLGRTNPELLLAQEKVRNLVTYTDVLDQKTVQLILFAVLAVQLRDAAKIHGHAARRAGASWEELQAAINLAYLFGGVSIANHAPSILEGVAELEAKAIAEEGTVR</sequence>
<dbReference type="Proteomes" id="UP000003963">
    <property type="component" value="Unassembled WGS sequence"/>
</dbReference>
<organism evidence="3 4">
    <name type="scientific">Streptomyces himastatinicus ATCC 53653</name>
    <dbReference type="NCBI Taxonomy" id="457427"/>
    <lineage>
        <taxon>Bacteria</taxon>
        <taxon>Bacillati</taxon>
        <taxon>Actinomycetota</taxon>
        <taxon>Actinomycetes</taxon>
        <taxon>Kitasatosporales</taxon>
        <taxon>Streptomycetaceae</taxon>
        <taxon>Streptomyces</taxon>
        <taxon>Streptomyces violaceusniger group</taxon>
    </lineage>
</organism>
<feature type="domain" description="Carboxymuconolactone decarboxylase-like" evidence="2">
    <location>
        <begin position="123"/>
        <end position="201"/>
    </location>
</feature>